<dbReference type="Proteomes" id="UP001062263">
    <property type="component" value="Chromosome"/>
</dbReference>
<keyword evidence="1" id="KW-0472">Membrane</keyword>
<evidence type="ECO:0000256" key="1">
    <source>
        <dbReference type="SAM" id="Phobius"/>
    </source>
</evidence>
<sequence length="72" mass="8510">MGLYLAGFMSRIAEYSYMTINFLLYFHALYHFRSYWNGKMNKTIGVFYLLLLIVNTLIAASIILPMITYWLV</sequence>
<protein>
    <submittedName>
        <fullName evidence="2">Uncharacterized protein</fullName>
    </submittedName>
</protein>
<gene>
    <name evidence="2" type="ORF">Abiwalacus_01220</name>
</gene>
<name>A0ABN6QFX3_9BACT</name>
<feature type="transmembrane region" description="Helical" evidence="1">
    <location>
        <begin position="12"/>
        <end position="32"/>
    </location>
</feature>
<reference evidence="2" key="1">
    <citation type="submission" date="2022-06" db="EMBL/GenBank/DDBJ databases">
        <title>Akkermansia biwalacus sp. nov., an anaerobic mucin-degrading bacterium isolated from human intestine.</title>
        <authorList>
            <person name="Kobayashi Y."/>
            <person name="Inoue S."/>
            <person name="Kawahara T."/>
            <person name="Kohda N."/>
        </authorList>
    </citation>
    <scope>NUCLEOTIDE SEQUENCE</scope>
    <source>
        <strain evidence="2">WON2089</strain>
    </source>
</reference>
<evidence type="ECO:0000313" key="3">
    <source>
        <dbReference type="Proteomes" id="UP001062263"/>
    </source>
</evidence>
<dbReference type="EMBL" id="AP025943">
    <property type="protein sequence ID" value="BDL42548.1"/>
    <property type="molecule type" value="Genomic_DNA"/>
</dbReference>
<organism evidence="2 3">
    <name type="scientific">Akkermansia biwaensis</name>
    <dbReference type="NCBI Taxonomy" id="2946555"/>
    <lineage>
        <taxon>Bacteria</taxon>
        <taxon>Pseudomonadati</taxon>
        <taxon>Verrucomicrobiota</taxon>
        <taxon>Verrucomicrobiia</taxon>
        <taxon>Verrucomicrobiales</taxon>
        <taxon>Akkermansiaceae</taxon>
        <taxon>Akkermansia</taxon>
    </lineage>
</organism>
<keyword evidence="1" id="KW-1133">Transmembrane helix</keyword>
<evidence type="ECO:0000313" key="2">
    <source>
        <dbReference type="EMBL" id="BDL42548.1"/>
    </source>
</evidence>
<keyword evidence="1" id="KW-0812">Transmembrane</keyword>
<accession>A0ABN6QFX3</accession>
<keyword evidence="3" id="KW-1185">Reference proteome</keyword>
<proteinExistence type="predicted"/>
<dbReference type="RefSeq" id="WP_215434989.1">
    <property type="nucleotide sequence ID" value="NZ_AP025943.1"/>
</dbReference>
<feature type="transmembrane region" description="Helical" evidence="1">
    <location>
        <begin position="44"/>
        <end position="71"/>
    </location>
</feature>